<dbReference type="InterPro" id="IPR000237">
    <property type="entry name" value="GRIP_dom"/>
</dbReference>
<feature type="coiled-coil region" evidence="1">
    <location>
        <begin position="1212"/>
        <end position="1340"/>
    </location>
</feature>
<keyword evidence="1" id="KW-0175">Coiled coil</keyword>
<organism evidence="4 5">
    <name type="scientific">Chloebia gouldiae</name>
    <name type="common">Gouldian finch</name>
    <name type="synonym">Erythrura gouldiae</name>
    <dbReference type="NCBI Taxonomy" id="44316"/>
    <lineage>
        <taxon>Eukaryota</taxon>
        <taxon>Metazoa</taxon>
        <taxon>Chordata</taxon>
        <taxon>Craniata</taxon>
        <taxon>Vertebrata</taxon>
        <taxon>Euteleostomi</taxon>
        <taxon>Archelosauria</taxon>
        <taxon>Archosauria</taxon>
        <taxon>Dinosauria</taxon>
        <taxon>Saurischia</taxon>
        <taxon>Theropoda</taxon>
        <taxon>Coelurosauria</taxon>
        <taxon>Aves</taxon>
        <taxon>Neognathae</taxon>
        <taxon>Neoaves</taxon>
        <taxon>Telluraves</taxon>
        <taxon>Australaves</taxon>
        <taxon>Passeriformes</taxon>
        <taxon>Passeroidea</taxon>
        <taxon>Passeridae</taxon>
        <taxon>Chloebia</taxon>
    </lineage>
</organism>
<evidence type="ECO:0000256" key="2">
    <source>
        <dbReference type="SAM" id="MobiDB-lite"/>
    </source>
</evidence>
<feature type="region of interest" description="Disordered" evidence="2">
    <location>
        <begin position="48"/>
        <end position="68"/>
    </location>
</feature>
<dbReference type="GO" id="GO:0048193">
    <property type="term" value="P:Golgi vesicle transport"/>
    <property type="evidence" value="ECO:0007669"/>
    <property type="project" value="TreeGrafter"/>
</dbReference>
<proteinExistence type="predicted"/>
<dbReference type="OrthoDB" id="28818at2759"/>
<dbReference type="Proteomes" id="UP000276834">
    <property type="component" value="Unassembled WGS sequence"/>
</dbReference>
<keyword evidence="5" id="KW-1185">Reference proteome</keyword>
<feature type="coiled-coil region" evidence="1">
    <location>
        <begin position="251"/>
        <end position="898"/>
    </location>
</feature>
<protein>
    <recommendedName>
        <fullName evidence="3">GRIP domain-containing protein</fullName>
    </recommendedName>
</protein>
<evidence type="ECO:0000256" key="1">
    <source>
        <dbReference type="SAM" id="Coils"/>
    </source>
</evidence>
<name>A0A3L8T3C0_CHLGU</name>
<dbReference type="SUPFAM" id="SSF101283">
    <property type="entry name" value="GRIP domain"/>
    <property type="match status" value="1"/>
</dbReference>
<reference evidence="4 5" key="1">
    <citation type="journal article" date="2018" name="Proc. R. Soc. B">
        <title>A non-coding region near Follistatin controls head colour polymorphism in the Gouldian finch.</title>
        <authorList>
            <person name="Toomey M.B."/>
            <person name="Marques C.I."/>
            <person name="Andrade P."/>
            <person name="Araujo P.M."/>
            <person name="Sabatino S."/>
            <person name="Gazda M.A."/>
            <person name="Afonso S."/>
            <person name="Lopes R.J."/>
            <person name="Corbo J.C."/>
            <person name="Carneiro M."/>
        </authorList>
    </citation>
    <scope>NUCLEOTIDE SEQUENCE [LARGE SCALE GENOMIC DNA]</scope>
    <source>
        <strain evidence="4">Red01</strain>
        <tissue evidence="4">Muscle</tissue>
    </source>
</reference>
<feature type="region of interest" description="Disordered" evidence="2">
    <location>
        <begin position="1"/>
        <end position="32"/>
    </location>
</feature>
<feature type="coiled-coil region" evidence="1">
    <location>
        <begin position="937"/>
        <end position="1091"/>
    </location>
</feature>
<dbReference type="GO" id="GO:0031267">
    <property type="term" value="F:small GTPase binding"/>
    <property type="evidence" value="ECO:0007669"/>
    <property type="project" value="TreeGrafter"/>
</dbReference>
<dbReference type="Gene3D" id="1.10.220.60">
    <property type="entry name" value="GRIP domain"/>
    <property type="match status" value="1"/>
</dbReference>
<comment type="caution">
    <text evidence="4">The sequence shown here is derived from an EMBL/GenBank/DDBJ whole genome shotgun (WGS) entry which is preliminary data.</text>
</comment>
<evidence type="ECO:0000259" key="3">
    <source>
        <dbReference type="PROSITE" id="PS50913"/>
    </source>
</evidence>
<feature type="region of interest" description="Disordered" evidence="2">
    <location>
        <begin position="211"/>
        <end position="247"/>
    </location>
</feature>
<evidence type="ECO:0000313" key="5">
    <source>
        <dbReference type="Proteomes" id="UP000276834"/>
    </source>
</evidence>
<sequence length="2194" mass="257621">NLNKQPLPGSTENNGSESVSPQQSDSQSFAQKLQLRVPSMESLFRSPVKESLFRSSSKESLVRSSSRDSLNRLDLEAFSPAFDSPSDIESETEEPLGNMDTFSKEQLLQRLRRMERSLGNYRGKYSELVSAYQVIQREKKKLQSILSQSQDKALRRIGELREELQMDQQAKKHLQEEFDAALEEKDQLISVLQTQVSLLKQRLQNGQIGTELPDQNVQSEPEVQSPVKEISAENTVEPGSNEGDEDSVKTLETLNRRVKRQENLLQRCKETIRSHKERCAQLTNEKEALQEQLEERLQELEKMKDLHMAEKTKLITQLRDAKNLIEQLEQDKGMVIAETKRQMHETLEMKEEEVAQLRARIKQITTKGEELKEQKEKSEKAAFEELEKAVSIAQKTEEARKKLQIEMDEKIKAVEKASEEERVNLQRELTRVKQEVVEIMKKSSEERVAELEKIHKEELDTKDQELNERLQAQEKVFQEKMKAALEKNQSECLKVLQEQKQQESLALEELELQKKAIQSECDKKVEKMHQEVETCRTRILELESSLAKNLQDDRRQSEELNTLLESEKNQHSKEIKDMVEKHNKELENVKQQQEKFWTEKLEILKQQQITEIEQIREKQQQEMQTVLKEKETIFCAHIEEMNEKTFKKLDVKQTELEALSSELSEALKIRHDLEQELSELNSKMCEAKQDLKVKLEEERKRHNEVIETMLKEHEMSIQGVEKVLKEELNKLKQSLEEKDRHLEELKAHEQKMKESAERYEAELVQVSAKLEEQRIEDSNKVTTLTQQYECQLKDLQRKADEMKRSLTEKENEMEHIKKLQNKQVEELKEKLITAEERISALQGDYESKLKYQEKKVEKMKQKSKDLQETLKNKLAEQEAKLKKELENKQLEFSQKESELHTKFFEMAHASSSGINNAVSKLESNQEEQLDSFAEDHIRKLEEVIQSWEKKLNQQIEELKEQHAMELQEKEQEVGDLKQKLFIFSAEKEDSRTEIIQLKEQQVKKEECLKELQEQLRQSVAKVNTLSDKESDMKTQLKKLESDLKQSLKQQTGLQEQLSKQKAVEEKDKARITELADTLRTLEEKLQTVQSSQYKDHENYDKKIETIRLKETEFKRLSGELTAQLDAWKNAEASLQTKGNELIEKCSEKIGIITCKIADCERRTAKVKETILIKTNKITELEAQLREITEHHSSGSTSLQQSMQELQKKDNLIMSMRADIARLVTENEQLQKEGGYQQQAASEKETCITQLRKELSENINALTSMREELQEKQSEVSALNKTVTDLNVRLESTVSLAEKEAAISLLSKQHQEDRLQLLNQVEELSSRVEMLSQEKASALDQIDHCMAQLSEWKMKAQTRFTQNNDTVKDLQSKLELSNSEANKKDEELNKLKEQLAKQNRNLDCLKSELEQNQNRREKEENELTSKLKKQAAKIAELEKDLAQKTLENDSLLEELKKCNEQKNTEKEEITWQLHQAEKVACEKENRFKKAEEKVLNLEKQIGSLKADFEAKEKEFDQMKSVILKRKEEELKELEERLNAENSTKMADLKKKAEQKIRCIRKQLLSQMDEKEQQFKQDREDQLRKLEQKVQEREAKIESLEEKIKSTRDSTELEKEMLQKVESVKAAVEQEKNNLLENVQQTYKEEMQVLQKGLTEKDALLQKYEKEQRESNDCHLELQNKQKELLKKLECVEKSHQEEQVRTKSLRKELEEQTKKYSLLADEHACCGSVLASSREELKIKEQKNLDMENIIEDLQKKMQEKEAVSQSLEQKIKELENNIVKKNEVLKIEMDDMTLRYEEKLKCLQQQLGERNDSLKAFEENAEEKSRSVLELQKLLVDLQNQKKDLQTKLEETEGEKQKLRKEVNNLQKDIRTLRKEHQQELDIVKKESLEEMEQKIRCEQEDIELKHNSTLKKLIREFNTQLAQKDRELETAVKETISKAQEVENELIENHHIETTQLHKKIVEKDDDLKRTVKRYEEILESREEEMTAKVHELQAQLEDLQKEYKQRIAEEEHCNSEKVKITELKAQLAQKTTLVNDSKLKEQELKEQINVLEDRLKHYEKNMYVTSVGTPYRGKYTVFITNKLFVYGTLHHNDVSLFEEPTEIEYLRKVLFEYMMGRETKTMAKVITTVLKFPADQTQKILEREDARAVYLPVDLFTRKVKLALRSRCKRSCGYDHLEDLVMRMSHDIAAYK</sequence>
<dbReference type="EMBL" id="QUSF01000003">
    <property type="protein sequence ID" value="RLW11545.1"/>
    <property type="molecule type" value="Genomic_DNA"/>
</dbReference>
<dbReference type="PROSITE" id="PS50913">
    <property type="entry name" value="GRIP"/>
    <property type="match status" value="1"/>
</dbReference>
<feature type="domain" description="GRIP" evidence="3">
    <location>
        <begin position="2098"/>
        <end position="2145"/>
    </location>
</feature>
<feature type="coiled-coil region" evidence="1">
    <location>
        <begin position="104"/>
        <end position="191"/>
    </location>
</feature>
<evidence type="ECO:0000313" key="4">
    <source>
        <dbReference type="EMBL" id="RLW11545.1"/>
    </source>
</evidence>
<feature type="compositionally biased region" description="Polar residues" evidence="2">
    <location>
        <begin position="211"/>
        <end position="222"/>
    </location>
</feature>
<dbReference type="PANTHER" id="PTHR19327">
    <property type="entry name" value="GOLGIN"/>
    <property type="match status" value="1"/>
</dbReference>
<dbReference type="GO" id="GO:0005794">
    <property type="term" value="C:Golgi apparatus"/>
    <property type="evidence" value="ECO:0007669"/>
    <property type="project" value="TreeGrafter"/>
</dbReference>
<gene>
    <name evidence="4" type="ORF">DV515_00001839</name>
</gene>
<feature type="coiled-coil region" evidence="1">
    <location>
        <begin position="2036"/>
        <end position="2063"/>
    </location>
</feature>
<feature type="non-terminal residue" evidence="4">
    <location>
        <position position="1"/>
    </location>
</feature>
<dbReference type="SMART" id="SM00755">
    <property type="entry name" value="Grip"/>
    <property type="match status" value="1"/>
</dbReference>
<feature type="compositionally biased region" description="Polar residues" evidence="2">
    <location>
        <begin position="1"/>
        <end position="31"/>
    </location>
</feature>
<dbReference type="Pfam" id="PF01465">
    <property type="entry name" value="GRIP"/>
    <property type="match status" value="1"/>
</dbReference>
<accession>A0A3L8T3C0</accession>
<dbReference type="STRING" id="44316.ENSEGOP00005003673"/>
<dbReference type="PANTHER" id="PTHR19327:SF0">
    <property type="entry name" value="GOLGIN SUBFAMILY A MEMBER 4"/>
    <property type="match status" value="1"/>
</dbReference>
<feature type="coiled-coil region" evidence="1">
    <location>
        <begin position="1366"/>
        <end position="2011"/>
    </location>
</feature>